<dbReference type="Pfam" id="PF02826">
    <property type="entry name" value="2-Hacid_dh_C"/>
    <property type="match status" value="1"/>
</dbReference>
<dbReference type="PANTHER" id="PTHR42789">
    <property type="entry name" value="D-ISOMER SPECIFIC 2-HYDROXYACID DEHYDROGENASE FAMILY PROTEIN (AFU_ORTHOLOGUE AFUA_6G10090)"/>
    <property type="match status" value="1"/>
</dbReference>
<evidence type="ECO:0000313" key="5">
    <source>
        <dbReference type="EMBL" id="QDP95326.1"/>
    </source>
</evidence>
<dbReference type="RefSeq" id="WP_143985301.1">
    <property type="nucleotide sequence ID" value="NZ_CP041692.1"/>
</dbReference>
<dbReference type="InterPro" id="IPR050857">
    <property type="entry name" value="D-2-hydroxyacid_DH"/>
</dbReference>
<accession>A0A516PVW2</accession>
<evidence type="ECO:0000256" key="2">
    <source>
        <dbReference type="ARBA" id="ARBA00023002"/>
    </source>
</evidence>
<gene>
    <name evidence="5" type="ORF">FOE78_04825</name>
</gene>
<evidence type="ECO:0000256" key="1">
    <source>
        <dbReference type="ARBA" id="ARBA00005854"/>
    </source>
</evidence>
<comment type="similarity">
    <text evidence="1">Belongs to the D-isomer specific 2-hydroxyacid dehydrogenase family.</text>
</comment>
<dbReference type="Proteomes" id="UP000319263">
    <property type="component" value="Chromosome"/>
</dbReference>
<dbReference type="PROSITE" id="PS00065">
    <property type="entry name" value="D_2_HYDROXYACID_DH_1"/>
    <property type="match status" value="1"/>
</dbReference>
<proteinExistence type="inferred from homology"/>
<reference evidence="5 6" key="1">
    <citation type="submission" date="2019-07" db="EMBL/GenBank/DDBJ databases">
        <title>Microlunatus dokdonensis sp. nov. isolated from the rhizospheric soil of the wild plant Elymus tsukushiensis.</title>
        <authorList>
            <person name="Ghim S.-Y."/>
            <person name="Hwang Y.-J."/>
            <person name="Son J.-S."/>
            <person name="Shin J.-H."/>
        </authorList>
    </citation>
    <scope>NUCLEOTIDE SEQUENCE [LARGE SCALE GENOMIC DNA]</scope>
    <source>
        <strain evidence="5 6">KUDC0627</strain>
    </source>
</reference>
<dbReference type="KEGG" id="mik:FOE78_04825"/>
<dbReference type="AlphaFoldDB" id="A0A516PVW2"/>
<dbReference type="OrthoDB" id="9793626at2"/>
<keyword evidence="2" id="KW-0560">Oxidoreductase</keyword>
<dbReference type="InterPro" id="IPR029752">
    <property type="entry name" value="D-isomer_DH_CS1"/>
</dbReference>
<dbReference type="InterPro" id="IPR006140">
    <property type="entry name" value="D-isomer_DH_NAD-bd"/>
</dbReference>
<dbReference type="SUPFAM" id="SSF52283">
    <property type="entry name" value="Formate/glycerate dehydrogenase catalytic domain-like"/>
    <property type="match status" value="1"/>
</dbReference>
<dbReference type="GO" id="GO:0016491">
    <property type="term" value="F:oxidoreductase activity"/>
    <property type="evidence" value="ECO:0007669"/>
    <property type="project" value="UniProtKB-KW"/>
</dbReference>
<dbReference type="EMBL" id="CP041692">
    <property type="protein sequence ID" value="QDP95326.1"/>
    <property type="molecule type" value="Genomic_DNA"/>
</dbReference>
<protein>
    <recommendedName>
        <fullName evidence="4">D-isomer specific 2-hydroxyacid dehydrogenase NAD-binding domain-containing protein</fullName>
    </recommendedName>
</protein>
<organism evidence="5 6">
    <name type="scientific">Microlunatus elymi</name>
    <dbReference type="NCBI Taxonomy" id="2596828"/>
    <lineage>
        <taxon>Bacteria</taxon>
        <taxon>Bacillati</taxon>
        <taxon>Actinomycetota</taxon>
        <taxon>Actinomycetes</taxon>
        <taxon>Propionibacteriales</taxon>
        <taxon>Propionibacteriaceae</taxon>
        <taxon>Microlunatus</taxon>
    </lineage>
</organism>
<evidence type="ECO:0000259" key="4">
    <source>
        <dbReference type="Pfam" id="PF02826"/>
    </source>
</evidence>
<dbReference type="SUPFAM" id="SSF51735">
    <property type="entry name" value="NAD(P)-binding Rossmann-fold domains"/>
    <property type="match status" value="1"/>
</dbReference>
<dbReference type="InterPro" id="IPR036291">
    <property type="entry name" value="NAD(P)-bd_dom_sf"/>
</dbReference>
<evidence type="ECO:0000256" key="3">
    <source>
        <dbReference type="ARBA" id="ARBA00023027"/>
    </source>
</evidence>
<dbReference type="Gene3D" id="3.40.50.720">
    <property type="entry name" value="NAD(P)-binding Rossmann-like Domain"/>
    <property type="match status" value="2"/>
</dbReference>
<keyword evidence="6" id="KW-1185">Reference proteome</keyword>
<evidence type="ECO:0000313" key="6">
    <source>
        <dbReference type="Proteomes" id="UP000319263"/>
    </source>
</evidence>
<sequence>MLRALVAGENPPDWADAAARDAGIEFVRVGDDQVQDEAVAYVMNSFGRHEPEPVTVDVLARMPKLRIVVYLGQSQEPQDYTSFVDLDAIRSAGVALATTPAGDAVAEAAIGMMIAADLDLVAAATVSSSVINRRGLSGATLGIVGLGQIGRRVAEIGVAMGMKICYTSRHEHPEEVGGNLHAQRRGLDDLCAESDFISVHTSNSAPAGLIGTALERARGAVLINSASAPKLVDPAALLNTLESGNLRRAVVEGRYGEPWQDRLTRLGPHRFVSVPLYSSWDTPAAREAGWNQAIAALSAASDGLVIPNRLV</sequence>
<keyword evidence="3" id="KW-0520">NAD</keyword>
<dbReference type="PANTHER" id="PTHR42789:SF1">
    <property type="entry name" value="D-ISOMER SPECIFIC 2-HYDROXYACID DEHYDROGENASE FAMILY PROTEIN (AFU_ORTHOLOGUE AFUA_6G10090)"/>
    <property type="match status" value="1"/>
</dbReference>
<name>A0A516PVW2_9ACTN</name>
<feature type="domain" description="D-isomer specific 2-hydroxyacid dehydrogenase NAD-binding" evidence="4">
    <location>
        <begin position="129"/>
        <end position="261"/>
    </location>
</feature>
<dbReference type="GO" id="GO:0051287">
    <property type="term" value="F:NAD binding"/>
    <property type="evidence" value="ECO:0007669"/>
    <property type="project" value="InterPro"/>
</dbReference>